<dbReference type="EMBL" id="OIVN01004002">
    <property type="protein sequence ID" value="SPD14914.1"/>
    <property type="molecule type" value="Genomic_DNA"/>
</dbReference>
<accession>A0A2N9HT77</accession>
<dbReference type="PANTHER" id="PTHR31099:SF28">
    <property type="entry name" value="F5J5.12"/>
    <property type="match status" value="1"/>
</dbReference>
<feature type="compositionally biased region" description="Basic and acidic residues" evidence="1">
    <location>
        <begin position="374"/>
        <end position="392"/>
    </location>
</feature>
<name>A0A2N9HT77_FAGSY</name>
<dbReference type="PANTHER" id="PTHR31099">
    <property type="entry name" value="OS06G0165300 PROTEIN"/>
    <property type="match status" value="1"/>
</dbReference>
<organism evidence="2">
    <name type="scientific">Fagus sylvatica</name>
    <name type="common">Beechnut</name>
    <dbReference type="NCBI Taxonomy" id="28930"/>
    <lineage>
        <taxon>Eukaryota</taxon>
        <taxon>Viridiplantae</taxon>
        <taxon>Streptophyta</taxon>
        <taxon>Embryophyta</taxon>
        <taxon>Tracheophyta</taxon>
        <taxon>Spermatophyta</taxon>
        <taxon>Magnoliopsida</taxon>
        <taxon>eudicotyledons</taxon>
        <taxon>Gunneridae</taxon>
        <taxon>Pentapetalae</taxon>
        <taxon>rosids</taxon>
        <taxon>fabids</taxon>
        <taxon>Fagales</taxon>
        <taxon>Fagaceae</taxon>
        <taxon>Fagus</taxon>
    </lineage>
</organism>
<evidence type="ECO:0000256" key="1">
    <source>
        <dbReference type="SAM" id="MobiDB-lite"/>
    </source>
</evidence>
<gene>
    <name evidence="2" type="ORF">FSB_LOCUS42796</name>
</gene>
<sequence length="1003" mass="111754">MFTALAQLGIWCNIPGSDTLEYYSILSSLGLAPSRLCLCGIHGFCSPRLALASPPPLAPTKRVPHNSMDLRVQGSTHGGRALWVLAGEDSPGQAWGNRTRGSHRDKALRGQAPKRTILSSTPGYQSQGCYKKRVLVLGDSPCGSLPHNILSSLAAEASSRFCPRVIHMVLGLVPSPASTHEARPPCVEPWTLKVQGSTHAGRALWVLAGEDSPGQAWGNRTRGSHRDKALRGQAPKRTILSSTPGYQSQGCYIWAHLSKELSLMEDLKQQEDNDDGRNAPVGCRPKFLRCLCQRFGENALDSLHFSLKRFFVGVCREAESGGRVLDLSDLVSSDSVLRRLSEELFDFVFPALDTWKVVKGLMVTERDSWSSVRSEDLPEGLSDRDEDSRSQEEAPSVSGSSKDVGPDDSWIARSYLSKVLDVEGLDKYRRRYQIPEDVVLRIPESDEIACSSKYGDVAFYEADFNAGVRFPLQPLMRELLDRFNLAPGQLAPNAWRTVVGSMVMWKVLSGRKDDLTVDELLFCYKPYQISASKGFWSMNMQQRGLKLIVGTPSSNREWKDDYVFVCGNNWEGLVCEKDDNFIHVRPEWGVPSSSGLDSDGHNRVLRALHHTEHHFKHFIRPELLALYSFGPELSEAVLSLQEINQKRMAIAKLNREKLKKMMMSQQDEAPLTIGKKRKADSSSKRVTDERSLSLPPPPSVQKPSLPDPVPSLSVEVVEIPAEPSSSRSVEKAPTLPRDASLACRRAKSVVTKDDVGEYDKVNTDVVKVAGVHSLMKGLTELTVIANRCIQWEEALLKHKVQLDRVVGEMSSLKADMARKDDDLKESIGRRKEGRPCTCVCTHDRDIDTCCFVQVFMIVHEPYACCSVQAVKVVYEPFACCFVQAIKVVHEPYACCFAQAVKVVHEPYACCFVQAIKVFYEPFACCFVQAIKIVNEPYACCFVQAIKVVYEPFACCFVQAIKVVMSLLLVVLFKRLRSSTSLLLVVLLKRLRSSMSLMLVVLFK</sequence>
<dbReference type="AlphaFoldDB" id="A0A2N9HT77"/>
<protein>
    <submittedName>
        <fullName evidence="2">Uncharacterized protein</fullName>
    </submittedName>
</protein>
<proteinExistence type="predicted"/>
<evidence type="ECO:0000313" key="2">
    <source>
        <dbReference type="EMBL" id="SPD14914.1"/>
    </source>
</evidence>
<feature type="region of interest" description="Disordered" evidence="1">
    <location>
        <begin position="661"/>
        <end position="708"/>
    </location>
</feature>
<feature type="region of interest" description="Disordered" evidence="1">
    <location>
        <begin position="374"/>
        <end position="405"/>
    </location>
</feature>
<feature type="compositionally biased region" description="Pro residues" evidence="1">
    <location>
        <begin position="694"/>
        <end position="708"/>
    </location>
</feature>
<feature type="compositionally biased region" description="Basic and acidic residues" evidence="1">
    <location>
        <begin position="679"/>
        <end position="691"/>
    </location>
</feature>
<reference evidence="2" key="1">
    <citation type="submission" date="2018-02" db="EMBL/GenBank/DDBJ databases">
        <authorList>
            <person name="Cohen D.B."/>
            <person name="Kent A.D."/>
        </authorList>
    </citation>
    <scope>NUCLEOTIDE SEQUENCE</scope>
</reference>